<feature type="chain" id="PRO_5045899760" evidence="2">
    <location>
        <begin position="20"/>
        <end position="571"/>
    </location>
</feature>
<accession>A0A6I9V9Q4</accession>
<protein>
    <submittedName>
        <fullName evidence="4">Bromodomain-containing protein 4</fullName>
    </submittedName>
</protein>
<gene>
    <name evidence="4" type="primary">LOC105228021</name>
</gene>
<feature type="compositionally biased region" description="Low complexity" evidence="1">
    <location>
        <begin position="254"/>
        <end position="289"/>
    </location>
</feature>
<sequence>MRFLTLTLVACATLGAVSADVSHLAKHYIPPRMMMPPVVGGSAAHMSPSNGMRLTHRGEHTVTTIEKQELRELPTQTEYLRPGQVPYGIGGNMENHHGPSDMRAAEHGVEKPLAMMMPRELLSPPPAPTATEPIKQEQMTTVAPSKQYLAPVMSEMSEGQMRQHSDMPSRQYLAPERSEMAEGQMRQQPSRQYLAPARSEMNEEQMRHHDDMPSKQYLAPPMMEMQQQRQVSAASMPSRQYLAPMVKDQKQEQTEQQPQQQQPQPQQQQQAQQQQQPQEQQQQPTPAAPSRQYLTPMLMQMRDQMHEMPAMSAPSRQYLAPAPTMSASNEQHLQQQSAPAPQYLPPQQQMHEMPVNQYLAPHSSDSHAMTMQQLVQQKQMAPEATQAPATHYLPPAMQMQRELVAPPMAPVASPMQPSREYLSPFGEAENVAEAAQEVAEMFDDQSAQQPMPPAAEGEEEPANYYLPPQSVDAQSINYQQYGAPSQSEPLTPVDFVRQHQQLMTQYNGVPDAPVSFAQFQSINSAEPTLQTVAEPTPAHYLADDGYHYRDGGNSNVLSNGNDDARRFRVRH</sequence>
<feature type="region of interest" description="Disordered" evidence="1">
    <location>
        <begin position="197"/>
        <end position="216"/>
    </location>
</feature>
<dbReference type="RefSeq" id="XP_011205927.2">
    <property type="nucleotide sequence ID" value="XM_011207625.2"/>
</dbReference>
<evidence type="ECO:0000256" key="2">
    <source>
        <dbReference type="SAM" id="SignalP"/>
    </source>
</evidence>
<evidence type="ECO:0000313" key="3">
    <source>
        <dbReference type="Proteomes" id="UP001652620"/>
    </source>
</evidence>
<evidence type="ECO:0000256" key="1">
    <source>
        <dbReference type="SAM" id="MobiDB-lite"/>
    </source>
</evidence>
<evidence type="ECO:0000313" key="4">
    <source>
        <dbReference type="RefSeq" id="XP_011205927.2"/>
    </source>
</evidence>
<dbReference type="KEGG" id="bdr:105228021"/>
<feature type="signal peptide" evidence="2">
    <location>
        <begin position="1"/>
        <end position="19"/>
    </location>
</feature>
<proteinExistence type="predicted"/>
<dbReference type="Proteomes" id="UP001652620">
    <property type="component" value="Unplaced"/>
</dbReference>
<feature type="region of interest" description="Disordered" evidence="1">
    <location>
        <begin position="245"/>
        <end position="289"/>
    </location>
</feature>
<organism evidence="3 4">
    <name type="scientific">Bactrocera dorsalis</name>
    <name type="common">Oriental fruit fly</name>
    <name type="synonym">Dacus dorsalis</name>
    <dbReference type="NCBI Taxonomy" id="27457"/>
    <lineage>
        <taxon>Eukaryota</taxon>
        <taxon>Metazoa</taxon>
        <taxon>Ecdysozoa</taxon>
        <taxon>Arthropoda</taxon>
        <taxon>Hexapoda</taxon>
        <taxon>Insecta</taxon>
        <taxon>Pterygota</taxon>
        <taxon>Neoptera</taxon>
        <taxon>Endopterygota</taxon>
        <taxon>Diptera</taxon>
        <taxon>Brachycera</taxon>
        <taxon>Muscomorpha</taxon>
        <taxon>Tephritoidea</taxon>
        <taxon>Tephritidae</taxon>
        <taxon>Bactrocera</taxon>
        <taxon>Bactrocera</taxon>
    </lineage>
</organism>
<keyword evidence="2" id="KW-0732">Signal</keyword>
<dbReference type="InParanoid" id="A0A6I9V9Q4"/>
<keyword evidence="3" id="KW-1185">Reference proteome</keyword>
<reference evidence="4" key="1">
    <citation type="submission" date="2025-08" db="UniProtKB">
        <authorList>
            <consortium name="RefSeq"/>
        </authorList>
    </citation>
    <scope>IDENTIFICATION</scope>
    <source>
        <tissue evidence="4">Adult</tissue>
    </source>
</reference>
<dbReference type="AlphaFoldDB" id="A0A6I9V9Q4"/>
<name>A0A6I9V9Q4_BACDO</name>
<dbReference type="GeneID" id="105228021"/>
<feature type="compositionally biased region" description="Basic and acidic residues" evidence="1">
    <location>
        <begin position="200"/>
        <end position="213"/>
    </location>
</feature>
<dbReference type="OrthoDB" id="8038589at2759"/>